<protein>
    <submittedName>
        <fullName evidence="1">Uncharacterized protein</fullName>
    </submittedName>
</protein>
<sequence length="67" mass="7363">MNITEAGLWTRRSLNSDHHGRSIATAEGRALCGLSTQLPRHSMFKHLTELFARVLCSVASPALANFL</sequence>
<accession>M2XL00</accession>
<dbReference type="HOGENOM" id="CLU_2812317_0_0_1"/>
<gene>
    <name evidence="1" type="ORF">DOTSEDRAFT_72535</name>
</gene>
<dbReference type="Proteomes" id="UP000016933">
    <property type="component" value="Unassembled WGS sequence"/>
</dbReference>
<reference evidence="1 2" key="2">
    <citation type="journal article" date="2012" name="PLoS Pathog.">
        <title>Diverse lifestyles and strategies of plant pathogenesis encoded in the genomes of eighteen Dothideomycetes fungi.</title>
        <authorList>
            <person name="Ohm R.A."/>
            <person name="Feau N."/>
            <person name="Henrissat B."/>
            <person name="Schoch C.L."/>
            <person name="Horwitz B.A."/>
            <person name="Barry K.W."/>
            <person name="Condon B.J."/>
            <person name="Copeland A.C."/>
            <person name="Dhillon B."/>
            <person name="Glaser F."/>
            <person name="Hesse C.N."/>
            <person name="Kosti I."/>
            <person name="LaButti K."/>
            <person name="Lindquist E.A."/>
            <person name="Lucas S."/>
            <person name="Salamov A.A."/>
            <person name="Bradshaw R.E."/>
            <person name="Ciuffetti L."/>
            <person name="Hamelin R.C."/>
            <person name="Kema G.H.J."/>
            <person name="Lawrence C."/>
            <person name="Scott J.A."/>
            <person name="Spatafora J.W."/>
            <person name="Turgeon B.G."/>
            <person name="de Wit P.J.G.M."/>
            <person name="Zhong S."/>
            <person name="Goodwin S.B."/>
            <person name="Grigoriev I.V."/>
        </authorList>
    </citation>
    <scope>NUCLEOTIDE SEQUENCE [LARGE SCALE GENOMIC DNA]</scope>
    <source>
        <strain evidence="2">NZE10 / CBS 128990</strain>
    </source>
</reference>
<name>M2XL00_DOTSN</name>
<evidence type="ECO:0000313" key="1">
    <source>
        <dbReference type="EMBL" id="EME43182.1"/>
    </source>
</evidence>
<organism evidence="1 2">
    <name type="scientific">Dothistroma septosporum (strain NZE10 / CBS 128990)</name>
    <name type="common">Red band needle blight fungus</name>
    <name type="synonym">Mycosphaerella pini</name>
    <dbReference type="NCBI Taxonomy" id="675120"/>
    <lineage>
        <taxon>Eukaryota</taxon>
        <taxon>Fungi</taxon>
        <taxon>Dikarya</taxon>
        <taxon>Ascomycota</taxon>
        <taxon>Pezizomycotina</taxon>
        <taxon>Dothideomycetes</taxon>
        <taxon>Dothideomycetidae</taxon>
        <taxon>Mycosphaerellales</taxon>
        <taxon>Mycosphaerellaceae</taxon>
        <taxon>Dothistroma</taxon>
    </lineage>
</organism>
<reference evidence="2" key="1">
    <citation type="journal article" date="2012" name="PLoS Genet.">
        <title>The genomes of the fungal plant pathogens Cladosporium fulvum and Dothistroma septosporum reveal adaptation to different hosts and lifestyles but also signatures of common ancestry.</title>
        <authorList>
            <person name="de Wit P.J.G.M."/>
            <person name="van der Burgt A."/>
            <person name="Oekmen B."/>
            <person name="Stergiopoulos I."/>
            <person name="Abd-Elsalam K.A."/>
            <person name="Aerts A.L."/>
            <person name="Bahkali A.H."/>
            <person name="Beenen H.G."/>
            <person name="Chettri P."/>
            <person name="Cox M.P."/>
            <person name="Datema E."/>
            <person name="de Vries R.P."/>
            <person name="Dhillon B."/>
            <person name="Ganley A.R."/>
            <person name="Griffiths S.A."/>
            <person name="Guo Y."/>
            <person name="Hamelin R.C."/>
            <person name="Henrissat B."/>
            <person name="Kabir M.S."/>
            <person name="Jashni M.K."/>
            <person name="Kema G."/>
            <person name="Klaubauf S."/>
            <person name="Lapidus A."/>
            <person name="Levasseur A."/>
            <person name="Lindquist E."/>
            <person name="Mehrabi R."/>
            <person name="Ohm R.A."/>
            <person name="Owen T.J."/>
            <person name="Salamov A."/>
            <person name="Schwelm A."/>
            <person name="Schijlen E."/>
            <person name="Sun H."/>
            <person name="van den Burg H.A."/>
            <person name="van Ham R.C.H.J."/>
            <person name="Zhang S."/>
            <person name="Goodwin S.B."/>
            <person name="Grigoriev I.V."/>
            <person name="Collemare J."/>
            <person name="Bradshaw R.E."/>
        </authorList>
    </citation>
    <scope>NUCLEOTIDE SEQUENCE [LARGE SCALE GENOMIC DNA]</scope>
    <source>
        <strain evidence="2">NZE10 / CBS 128990</strain>
    </source>
</reference>
<evidence type="ECO:0000313" key="2">
    <source>
        <dbReference type="Proteomes" id="UP000016933"/>
    </source>
</evidence>
<keyword evidence="2" id="KW-1185">Reference proteome</keyword>
<dbReference type="AlphaFoldDB" id="M2XL00"/>
<proteinExistence type="predicted"/>
<dbReference type="EMBL" id="KB446540">
    <property type="protein sequence ID" value="EME43182.1"/>
    <property type="molecule type" value="Genomic_DNA"/>
</dbReference>